<name>A0A4Z2HR26_9TELE</name>
<comment type="caution">
    <text evidence="2">The sequence shown here is derived from an EMBL/GenBank/DDBJ whole genome shotgun (WGS) entry which is preliminary data.</text>
</comment>
<accession>A0A4Z2HR26</accession>
<gene>
    <name evidence="2" type="ORF">EYF80_022390</name>
</gene>
<evidence type="ECO:0000256" key="1">
    <source>
        <dbReference type="SAM" id="MobiDB-lite"/>
    </source>
</evidence>
<dbReference type="Proteomes" id="UP000314294">
    <property type="component" value="Unassembled WGS sequence"/>
</dbReference>
<sequence>MPVNNRKQNGVAPLTCRAPGSREHQNSPSQTKPPGVSEAADSCPADKETRGSLITSHESTGFLNSSLQASHSGVSLLQTRALRKAQRVRLLNMTRALMLNPTLILAASGQRAGEGRTDRLQVRVSGTRWA</sequence>
<evidence type="ECO:0000313" key="3">
    <source>
        <dbReference type="Proteomes" id="UP000314294"/>
    </source>
</evidence>
<reference evidence="2 3" key="1">
    <citation type="submission" date="2019-03" db="EMBL/GenBank/DDBJ databases">
        <title>First draft genome of Liparis tanakae, snailfish: a comprehensive survey of snailfish specific genes.</title>
        <authorList>
            <person name="Kim W."/>
            <person name="Song I."/>
            <person name="Jeong J.-H."/>
            <person name="Kim D."/>
            <person name="Kim S."/>
            <person name="Ryu S."/>
            <person name="Song J.Y."/>
            <person name="Lee S.K."/>
        </authorList>
    </citation>
    <scope>NUCLEOTIDE SEQUENCE [LARGE SCALE GENOMIC DNA]</scope>
    <source>
        <tissue evidence="2">Muscle</tissue>
    </source>
</reference>
<dbReference type="EMBL" id="SRLO01000204">
    <property type="protein sequence ID" value="TNN67444.1"/>
    <property type="molecule type" value="Genomic_DNA"/>
</dbReference>
<protein>
    <submittedName>
        <fullName evidence="2">Uncharacterized protein</fullName>
    </submittedName>
</protein>
<evidence type="ECO:0000313" key="2">
    <source>
        <dbReference type="EMBL" id="TNN67444.1"/>
    </source>
</evidence>
<feature type="region of interest" description="Disordered" evidence="1">
    <location>
        <begin position="1"/>
        <end position="57"/>
    </location>
</feature>
<dbReference type="AlphaFoldDB" id="A0A4Z2HR26"/>
<keyword evidence="3" id="KW-1185">Reference proteome</keyword>
<proteinExistence type="predicted"/>
<organism evidence="2 3">
    <name type="scientific">Liparis tanakae</name>
    <name type="common">Tanaka's snailfish</name>
    <dbReference type="NCBI Taxonomy" id="230148"/>
    <lineage>
        <taxon>Eukaryota</taxon>
        <taxon>Metazoa</taxon>
        <taxon>Chordata</taxon>
        <taxon>Craniata</taxon>
        <taxon>Vertebrata</taxon>
        <taxon>Euteleostomi</taxon>
        <taxon>Actinopterygii</taxon>
        <taxon>Neopterygii</taxon>
        <taxon>Teleostei</taxon>
        <taxon>Neoteleostei</taxon>
        <taxon>Acanthomorphata</taxon>
        <taxon>Eupercaria</taxon>
        <taxon>Perciformes</taxon>
        <taxon>Cottioidei</taxon>
        <taxon>Cottales</taxon>
        <taxon>Liparidae</taxon>
        <taxon>Liparis</taxon>
    </lineage>
</organism>